<dbReference type="GO" id="GO:0046872">
    <property type="term" value="F:metal ion binding"/>
    <property type="evidence" value="ECO:0007669"/>
    <property type="project" value="UniProtKB-KW"/>
</dbReference>
<evidence type="ECO:0000256" key="3">
    <source>
        <dbReference type="RuleBase" id="RU003457"/>
    </source>
</evidence>
<dbReference type="InterPro" id="IPR008778">
    <property type="entry name" value="Pirin_C_dom"/>
</dbReference>
<feature type="binding site" evidence="2">
    <location>
        <position position="101"/>
    </location>
    <ligand>
        <name>Fe cation</name>
        <dbReference type="ChEBI" id="CHEBI:24875"/>
    </ligand>
</feature>
<dbReference type="Pfam" id="PF05726">
    <property type="entry name" value="Pirin_C"/>
    <property type="match status" value="1"/>
</dbReference>
<comment type="cofactor">
    <cofactor evidence="2">
        <name>Fe cation</name>
        <dbReference type="ChEBI" id="CHEBI:24875"/>
    </cofactor>
    <text evidence="2">Binds 1 Fe cation per subunit.</text>
</comment>
<dbReference type="InterPro" id="IPR012093">
    <property type="entry name" value="Pirin"/>
</dbReference>
<feature type="domain" description="Pirin C-terminal" evidence="5">
    <location>
        <begin position="184"/>
        <end position="281"/>
    </location>
</feature>
<evidence type="ECO:0000313" key="7">
    <source>
        <dbReference type="Proteomes" id="UP000298133"/>
    </source>
</evidence>
<dbReference type="PANTHER" id="PTHR13903:SF8">
    <property type="entry name" value="PIRIN"/>
    <property type="match status" value="1"/>
</dbReference>
<keyword evidence="2" id="KW-0408">Iron</keyword>
<dbReference type="SUPFAM" id="SSF51182">
    <property type="entry name" value="RmlC-like cupins"/>
    <property type="match status" value="1"/>
</dbReference>
<evidence type="ECO:0000256" key="2">
    <source>
        <dbReference type="PIRSR" id="PIRSR006232-1"/>
    </source>
</evidence>
<evidence type="ECO:0000259" key="4">
    <source>
        <dbReference type="Pfam" id="PF02678"/>
    </source>
</evidence>
<comment type="similarity">
    <text evidence="1 3">Belongs to the pirin family.</text>
</comment>
<dbReference type="InterPro" id="IPR003829">
    <property type="entry name" value="Pirin_N_dom"/>
</dbReference>
<feature type="domain" description="Pirin N-terminal" evidence="4">
    <location>
        <begin position="29"/>
        <end position="119"/>
    </location>
</feature>
<name>A0A4Y8ULW5_9GAMM</name>
<dbReference type="Pfam" id="PF02678">
    <property type="entry name" value="Pirin"/>
    <property type="match status" value="1"/>
</dbReference>
<dbReference type="InterPro" id="IPR014710">
    <property type="entry name" value="RmlC-like_jellyroll"/>
</dbReference>
<evidence type="ECO:0000256" key="1">
    <source>
        <dbReference type="ARBA" id="ARBA00008416"/>
    </source>
</evidence>
<dbReference type="PIRSF" id="PIRSF006232">
    <property type="entry name" value="Pirin"/>
    <property type="match status" value="1"/>
</dbReference>
<dbReference type="InterPro" id="IPR011051">
    <property type="entry name" value="RmlC_Cupin_sf"/>
</dbReference>
<dbReference type="Gene3D" id="2.60.120.10">
    <property type="entry name" value="Jelly Rolls"/>
    <property type="match status" value="2"/>
</dbReference>
<feature type="binding site" evidence="2">
    <location>
        <position position="57"/>
    </location>
    <ligand>
        <name>Fe cation</name>
        <dbReference type="ChEBI" id="CHEBI:24875"/>
    </ligand>
</feature>
<dbReference type="EMBL" id="SPIA01000001">
    <property type="protein sequence ID" value="TFH68734.1"/>
    <property type="molecule type" value="Genomic_DNA"/>
</dbReference>
<dbReference type="CDD" id="cd02909">
    <property type="entry name" value="cupin_pirin_N"/>
    <property type="match status" value="1"/>
</dbReference>
<dbReference type="OrthoDB" id="9780903at2"/>
<keyword evidence="2" id="KW-0479">Metal-binding</keyword>
<evidence type="ECO:0000313" key="6">
    <source>
        <dbReference type="EMBL" id="TFH68734.1"/>
    </source>
</evidence>
<sequence length="292" mass="31360">MRTLHRVVTAQPTSDGAGVRILRLGGSALQPLLDPFLMIDELKSEHAADYLGGFPEHPHRGFETITYMKQGRMRHRDHMGNEGVIEGGDLQWLTAGSGVLHAEMPEQQSGLLHGFQIWLNLAAAEKMQPPAYREIKSAQIQCALLAGGGSVRALCGRARLSEGAAAPPVSVGRDSALTTQPLLLDLQLSPHQQLSVAPAEDNSDTLLIYQYHGASTELARGQLGIYTGSGALTLQAGPQGGAALLLAGRPLREPIAQYGPFVMNTAQQIEQALADYRRGRLVVPVLTDRLAE</sequence>
<proteinExistence type="inferred from homology"/>
<protein>
    <submittedName>
        <fullName evidence="6">Pirin family protein</fullName>
    </submittedName>
</protein>
<organism evidence="6 7">
    <name type="scientific">Gammaproteobacteria bacterium LSUCC0057</name>
    <dbReference type="NCBI Taxonomy" id="2559237"/>
    <lineage>
        <taxon>Bacteria</taxon>
        <taxon>Pseudomonadati</taxon>
        <taxon>Pseudomonadota</taxon>
        <taxon>Gammaproteobacteria</taxon>
        <taxon>Cellvibrionales</taxon>
        <taxon>Porticoccaceae</taxon>
        <taxon>SAR92 clade</taxon>
    </lineage>
</organism>
<keyword evidence="7" id="KW-1185">Reference proteome</keyword>
<dbReference type="Proteomes" id="UP000298133">
    <property type="component" value="Unassembled WGS sequence"/>
</dbReference>
<dbReference type="PANTHER" id="PTHR13903">
    <property type="entry name" value="PIRIN-RELATED"/>
    <property type="match status" value="1"/>
</dbReference>
<gene>
    <name evidence="6" type="ORF">E3W66_01900</name>
</gene>
<feature type="binding site" evidence="2">
    <location>
        <position position="59"/>
    </location>
    <ligand>
        <name>Fe cation</name>
        <dbReference type="ChEBI" id="CHEBI:24875"/>
    </ligand>
</feature>
<accession>A0A4Y8ULW5</accession>
<evidence type="ECO:0000259" key="5">
    <source>
        <dbReference type="Pfam" id="PF05726"/>
    </source>
</evidence>
<reference evidence="6 7" key="1">
    <citation type="submission" date="2019-03" db="EMBL/GenBank/DDBJ databases">
        <title>Draft genome of Gammaproteobacteria bacterium LSUCC0057, a member of the SAR92 clade.</title>
        <authorList>
            <person name="Lanclos V.C."/>
            <person name="Doiron C."/>
            <person name="Henson M.W."/>
            <person name="Thrash J.C."/>
        </authorList>
    </citation>
    <scope>NUCLEOTIDE SEQUENCE [LARGE SCALE GENOMIC DNA]</scope>
    <source>
        <strain evidence="6 7">LSUCC0057</strain>
    </source>
</reference>
<dbReference type="AlphaFoldDB" id="A0A4Y8ULW5"/>
<comment type="caution">
    <text evidence="6">The sequence shown here is derived from an EMBL/GenBank/DDBJ whole genome shotgun (WGS) entry which is preliminary data.</text>
</comment>
<feature type="binding site" evidence="2">
    <location>
        <position position="103"/>
    </location>
    <ligand>
        <name>Fe cation</name>
        <dbReference type="ChEBI" id="CHEBI:24875"/>
    </ligand>
</feature>